<reference evidence="1 2" key="1">
    <citation type="journal article" date="2019" name="ISME J.">
        <title>Genome analyses of uncultured TG2/ZB3 bacteria in 'Margulisbacteria' specifically attached to ectosymbiotic spirochetes of protists in the termite gut.</title>
        <authorList>
            <person name="Utami Y.D."/>
            <person name="Kuwahara H."/>
            <person name="Igai K."/>
            <person name="Murakami T."/>
            <person name="Sugaya K."/>
            <person name="Morikawa T."/>
            <person name="Nagura Y."/>
            <person name="Yuki M."/>
            <person name="Deevong P."/>
            <person name="Inoue T."/>
            <person name="Kihara K."/>
            <person name="Lo N."/>
            <person name="Yamada A."/>
            <person name="Ohkuma M."/>
            <person name="Hongoh Y."/>
        </authorList>
    </citation>
    <scope>NUCLEOTIDE SEQUENCE [LARGE SCALE GENOMIC DNA]</scope>
    <source>
        <strain evidence="1">NkOx7-02</strain>
    </source>
</reference>
<evidence type="ECO:0000313" key="2">
    <source>
        <dbReference type="Proteomes" id="UP000275925"/>
    </source>
</evidence>
<dbReference type="EMBL" id="BGZO01000019">
    <property type="protein sequence ID" value="GBR76214.1"/>
    <property type="molecule type" value="Genomic_DNA"/>
</dbReference>
<dbReference type="AlphaFoldDB" id="A0A388TGI2"/>
<organism evidence="1 2">
    <name type="scientific">Candidatus Termititenax persephonae</name>
    <dbReference type="NCBI Taxonomy" id="2218525"/>
    <lineage>
        <taxon>Bacteria</taxon>
        <taxon>Bacillati</taxon>
        <taxon>Candidatus Margulisiibacteriota</taxon>
        <taxon>Candidatus Termititenacia</taxon>
        <taxon>Candidatus Termititenacales</taxon>
        <taxon>Candidatus Termititenacaceae</taxon>
        <taxon>Candidatus Termititenax</taxon>
    </lineage>
</organism>
<comment type="caution">
    <text evidence="1">The sequence shown here is derived from an EMBL/GenBank/DDBJ whole genome shotgun (WGS) entry which is preliminary data.</text>
</comment>
<keyword evidence="2" id="KW-1185">Reference proteome</keyword>
<evidence type="ECO:0000313" key="1">
    <source>
        <dbReference type="EMBL" id="GBR76214.1"/>
    </source>
</evidence>
<accession>A0A388TGI2</accession>
<name>A0A388TGI2_9BACT</name>
<sequence>MYPKIIVSYAERYKPPEFLIDEEIKNMELFSSDIVGVAQAKAANCGLAIESFVLAEDGDKFKNFIDELEKAVGQAPTLIIVLALVNGIKDWATIGSYLNMLRLAERHCDRALQANQDSGLSPAEIIFNALNDFGRNNILEKYDEDDITSNLLPNYLDRLINFFSSSPENRTDSQGQCRSLSLFFYVVASDLGVKDIDFYLIETVDEDGIPWGHATTLHNNELFESTSVDPSSSGLWERAYLKIRVSPYACLLNDSAQKILVLTEEIIADKTNEEISDAALANQFHNLLQQLKVTENILAFNYNEQPWYTYFMLAKGYKEIANLRPDGEERINDCEKVINYSLKYLQTFIDCDNILPEPAITQLLKSNIIGNLYDFYVFWRDQTGKSNKEVEQVIDKIRYKIETSLEYWRTAKPE</sequence>
<proteinExistence type="predicted"/>
<gene>
    <name evidence="1" type="ORF">NO2_0804</name>
</gene>
<protein>
    <submittedName>
        <fullName evidence="1">Uncharacterized protein</fullName>
    </submittedName>
</protein>
<dbReference type="Proteomes" id="UP000275925">
    <property type="component" value="Unassembled WGS sequence"/>
</dbReference>